<organism evidence="1 2">
    <name type="scientific">Colocasia esculenta</name>
    <name type="common">Wild taro</name>
    <name type="synonym">Arum esculentum</name>
    <dbReference type="NCBI Taxonomy" id="4460"/>
    <lineage>
        <taxon>Eukaryota</taxon>
        <taxon>Viridiplantae</taxon>
        <taxon>Streptophyta</taxon>
        <taxon>Embryophyta</taxon>
        <taxon>Tracheophyta</taxon>
        <taxon>Spermatophyta</taxon>
        <taxon>Magnoliopsida</taxon>
        <taxon>Liliopsida</taxon>
        <taxon>Araceae</taxon>
        <taxon>Aroideae</taxon>
        <taxon>Colocasieae</taxon>
        <taxon>Colocasia</taxon>
    </lineage>
</organism>
<comment type="caution">
    <text evidence="1">The sequence shown here is derived from an EMBL/GenBank/DDBJ whole genome shotgun (WGS) entry which is preliminary data.</text>
</comment>
<gene>
    <name evidence="1" type="ORF">Taro_013897</name>
</gene>
<keyword evidence="2" id="KW-1185">Reference proteome</keyword>
<dbReference type="AlphaFoldDB" id="A0A843UK51"/>
<evidence type="ECO:0000313" key="2">
    <source>
        <dbReference type="Proteomes" id="UP000652761"/>
    </source>
</evidence>
<proteinExistence type="predicted"/>
<accession>A0A843UK51</accession>
<protein>
    <submittedName>
        <fullName evidence="1">Uncharacterized protein</fullName>
    </submittedName>
</protein>
<sequence length="68" mass="7310">MPHSRELGPESLKVPCMDLQLCGLQVVACVCDLLVDVLPVVVCPGGGTVLVVVSWWYHMEVGTCTLRG</sequence>
<reference evidence="1" key="1">
    <citation type="submission" date="2017-07" db="EMBL/GenBank/DDBJ databases">
        <title>Taro Niue Genome Assembly and Annotation.</title>
        <authorList>
            <person name="Atibalentja N."/>
            <person name="Keating K."/>
            <person name="Fields C.J."/>
        </authorList>
    </citation>
    <scope>NUCLEOTIDE SEQUENCE</scope>
    <source>
        <strain evidence="1">Niue_2</strain>
        <tissue evidence="1">Leaf</tissue>
    </source>
</reference>
<dbReference type="Proteomes" id="UP000652761">
    <property type="component" value="Unassembled WGS sequence"/>
</dbReference>
<dbReference type="EMBL" id="NMUH01000567">
    <property type="protein sequence ID" value="MQL81433.1"/>
    <property type="molecule type" value="Genomic_DNA"/>
</dbReference>
<evidence type="ECO:0000313" key="1">
    <source>
        <dbReference type="EMBL" id="MQL81433.1"/>
    </source>
</evidence>
<name>A0A843UK51_COLES</name>